<gene>
    <name evidence="4" type="ORF">QQZ08_001615</name>
</gene>
<dbReference type="PROSITE" id="PS01003">
    <property type="entry name" value="TCTP_2"/>
    <property type="match status" value="1"/>
</dbReference>
<evidence type="ECO:0000313" key="4">
    <source>
        <dbReference type="EMBL" id="KAK7431995.1"/>
    </source>
</evidence>
<dbReference type="PANTHER" id="PTHR11991">
    <property type="entry name" value="TRANSLATIONALLY CONTROLLED TUMOR PROTEIN-RELATED"/>
    <property type="match status" value="1"/>
</dbReference>
<dbReference type="Pfam" id="PF00838">
    <property type="entry name" value="TCTP"/>
    <property type="match status" value="1"/>
</dbReference>
<reference evidence="4 5" key="1">
    <citation type="journal article" date="2025" name="Microbiol. Resour. Announc.">
        <title>Draft genome sequences for Neonectria magnoliae and Neonectria punicea, canker pathogens of Liriodendron tulipifera and Acer saccharum in West Virginia.</title>
        <authorList>
            <person name="Petronek H.M."/>
            <person name="Kasson M.T."/>
            <person name="Metheny A.M."/>
            <person name="Stauder C.M."/>
            <person name="Lovett B."/>
            <person name="Lynch S.C."/>
            <person name="Garnas J.R."/>
            <person name="Kasson L.R."/>
            <person name="Stajich J.E."/>
        </authorList>
    </citation>
    <scope>NUCLEOTIDE SEQUENCE [LARGE SCALE GENOMIC DNA]</scope>
    <source>
        <strain evidence="4 5">NRRL 64651</strain>
    </source>
</reference>
<proteinExistence type="inferred from homology"/>
<evidence type="ECO:0000256" key="2">
    <source>
        <dbReference type="PROSITE-ProRule" id="PRU01133"/>
    </source>
</evidence>
<dbReference type="EMBL" id="JAZAVK010000008">
    <property type="protein sequence ID" value="KAK7431995.1"/>
    <property type="molecule type" value="Genomic_DNA"/>
</dbReference>
<comment type="caution">
    <text evidence="4">The sequence shown here is derived from an EMBL/GenBank/DDBJ whole genome shotgun (WGS) entry which is preliminary data.</text>
</comment>
<sequence>MIIYYDLLTKTEDNEETGEAGKEGDELISDAYNLKLVDDVVYEADCAIITEGEVKVDTGANASAEDAEDRLDQNPAVRVNNIVQSFRLQSTHFDRNSYRIYIKDYFKRITAHREKAMRKEGKDEAAIAKATDDFKNRAGGYASRNILPKNKFGEFDFFTGESMNPDGMVVLLRYREDGTTPYVTIWKDGLYGKKY</sequence>
<dbReference type="PRINTS" id="PR01653">
    <property type="entry name" value="TCTPROTEIN"/>
</dbReference>
<evidence type="ECO:0000259" key="3">
    <source>
        <dbReference type="PROSITE" id="PS51797"/>
    </source>
</evidence>
<accession>A0ABR1IFJ5</accession>
<dbReference type="PROSITE" id="PS51797">
    <property type="entry name" value="TCTP_3"/>
    <property type="match status" value="1"/>
</dbReference>
<keyword evidence="5" id="KW-1185">Reference proteome</keyword>
<feature type="domain" description="TCTP" evidence="3">
    <location>
        <begin position="1"/>
        <end position="195"/>
    </location>
</feature>
<dbReference type="InterPro" id="IPR018103">
    <property type="entry name" value="Translation_control_tumour_CS"/>
</dbReference>
<dbReference type="SUPFAM" id="SSF51316">
    <property type="entry name" value="Mss4-like"/>
    <property type="match status" value="1"/>
</dbReference>
<dbReference type="Gene3D" id="2.170.150.10">
    <property type="entry name" value="Metal Binding Protein, Guanine Nucleotide Exchange Factor, Chain A"/>
    <property type="match status" value="1"/>
</dbReference>
<dbReference type="Proteomes" id="UP001498421">
    <property type="component" value="Unassembled WGS sequence"/>
</dbReference>
<protein>
    <recommendedName>
        <fullName evidence="1">Translationally-controlled tumor protein homolog</fullName>
    </recommendedName>
</protein>
<organism evidence="4 5">
    <name type="scientific">Neonectria magnoliae</name>
    <dbReference type="NCBI Taxonomy" id="2732573"/>
    <lineage>
        <taxon>Eukaryota</taxon>
        <taxon>Fungi</taxon>
        <taxon>Dikarya</taxon>
        <taxon>Ascomycota</taxon>
        <taxon>Pezizomycotina</taxon>
        <taxon>Sordariomycetes</taxon>
        <taxon>Hypocreomycetidae</taxon>
        <taxon>Hypocreales</taxon>
        <taxon>Nectriaceae</taxon>
        <taxon>Neonectria</taxon>
    </lineage>
</organism>
<dbReference type="InterPro" id="IPR034737">
    <property type="entry name" value="TCTP"/>
</dbReference>
<dbReference type="InterPro" id="IPR011057">
    <property type="entry name" value="Mss4-like_sf"/>
</dbReference>
<dbReference type="InterPro" id="IPR011323">
    <property type="entry name" value="Mss4/transl-control_tumour"/>
</dbReference>
<dbReference type="PANTHER" id="PTHR11991:SF0">
    <property type="entry name" value="TRANSLATIONALLY-CONTROLLED TUMOR PROTEIN"/>
    <property type="match status" value="1"/>
</dbReference>
<dbReference type="InterPro" id="IPR018105">
    <property type="entry name" value="Translational_control_tumour_p"/>
</dbReference>
<evidence type="ECO:0000256" key="1">
    <source>
        <dbReference type="ARBA" id="ARBA00014759"/>
    </source>
</evidence>
<evidence type="ECO:0000313" key="5">
    <source>
        <dbReference type="Proteomes" id="UP001498421"/>
    </source>
</evidence>
<comment type="similarity">
    <text evidence="2">Belongs to the TCTP family.</text>
</comment>
<name>A0ABR1IFJ5_9HYPO</name>